<dbReference type="PANTHER" id="PTHR31286">
    <property type="entry name" value="GLYCINE-RICH CELL WALL STRUCTURAL PROTEIN 1.8-LIKE"/>
    <property type="match status" value="1"/>
</dbReference>
<feature type="region of interest" description="Disordered" evidence="1">
    <location>
        <begin position="111"/>
        <end position="143"/>
    </location>
</feature>
<dbReference type="STRING" id="3818.A0A444YCM8"/>
<comment type="caution">
    <text evidence="2">The sequence shown here is derived from an EMBL/GenBank/DDBJ whole genome shotgun (WGS) entry which is preliminary data.</text>
</comment>
<evidence type="ECO:0000313" key="2">
    <source>
        <dbReference type="EMBL" id="RYQ99680.1"/>
    </source>
</evidence>
<keyword evidence="3" id="KW-1185">Reference proteome</keyword>
<organism evidence="2 3">
    <name type="scientific">Arachis hypogaea</name>
    <name type="common">Peanut</name>
    <dbReference type="NCBI Taxonomy" id="3818"/>
    <lineage>
        <taxon>Eukaryota</taxon>
        <taxon>Viridiplantae</taxon>
        <taxon>Streptophyta</taxon>
        <taxon>Embryophyta</taxon>
        <taxon>Tracheophyta</taxon>
        <taxon>Spermatophyta</taxon>
        <taxon>Magnoliopsida</taxon>
        <taxon>eudicotyledons</taxon>
        <taxon>Gunneridae</taxon>
        <taxon>Pentapetalae</taxon>
        <taxon>rosids</taxon>
        <taxon>fabids</taxon>
        <taxon>Fabales</taxon>
        <taxon>Fabaceae</taxon>
        <taxon>Papilionoideae</taxon>
        <taxon>50 kb inversion clade</taxon>
        <taxon>dalbergioids sensu lato</taxon>
        <taxon>Dalbergieae</taxon>
        <taxon>Pterocarpus clade</taxon>
        <taxon>Arachis</taxon>
    </lineage>
</organism>
<dbReference type="InterPro" id="IPR040256">
    <property type="entry name" value="At4g02000-like"/>
</dbReference>
<sequence length="143" mass="16628">MQVKLRENLWDSIIVKLLGRKISLPILKIRRTLKVDTNTSQVAREKFARLCVEVDLEKPLVSQYLTNGILYLVEYEGLPQVYFKCKCVEHEREACPELKRTEIELQSVNGGDKVAEKDRDKTVISQKEKSKKVIEEPIDPYRP</sequence>
<reference evidence="2 3" key="1">
    <citation type="submission" date="2019-01" db="EMBL/GenBank/DDBJ databases">
        <title>Sequencing of cultivated peanut Arachis hypogaea provides insights into genome evolution and oil improvement.</title>
        <authorList>
            <person name="Chen X."/>
        </authorList>
    </citation>
    <scope>NUCLEOTIDE SEQUENCE [LARGE SCALE GENOMIC DNA]</scope>
    <source>
        <strain evidence="3">cv. Fuhuasheng</strain>
        <tissue evidence="2">Leaves</tissue>
    </source>
</reference>
<evidence type="ECO:0000313" key="3">
    <source>
        <dbReference type="Proteomes" id="UP000289738"/>
    </source>
</evidence>
<proteinExistence type="predicted"/>
<dbReference type="AlphaFoldDB" id="A0A444YCM8"/>
<evidence type="ECO:0008006" key="4">
    <source>
        <dbReference type="Google" id="ProtNLM"/>
    </source>
</evidence>
<name>A0A444YCM8_ARAHY</name>
<gene>
    <name evidence="2" type="ORF">Ahy_B07g087653</name>
</gene>
<protein>
    <recommendedName>
        <fullName evidence="4">Zinc knuckle CX2CX4HX4C domain-containing protein</fullName>
    </recommendedName>
</protein>
<evidence type="ECO:0000256" key="1">
    <source>
        <dbReference type="SAM" id="MobiDB-lite"/>
    </source>
</evidence>
<dbReference type="PANTHER" id="PTHR31286:SF99">
    <property type="entry name" value="DUF4283 DOMAIN-CONTAINING PROTEIN"/>
    <property type="match status" value="1"/>
</dbReference>
<dbReference type="EMBL" id="SDMP01000017">
    <property type="protein sequence ID" value="RYQ99680.1"/>
    <property type="molecule type" value="Genomic_DNA"/>
</dbReference>
<feature type="compositionally biased region" description="Basic and acidic residues" evidence="1">
    <location>
        <begin position="113"/>
        <end position="143"/>
    </location>
</feature>
<dbReference type="Proteomes" id="UP000289738">
    <property type="component" value="Chromosome B07"/>
</dbReference>
<accession>A0A444YCM8</accession>